<dbReference type="Proteomes" id="UP000002945">
    <property type="component" value="Unassembled WGS sequence"/>
</dbReference>
<dbReference type="HOGENOM" id="CLU_3409488_0_0_10"/>
<evidence type="ECO:0000313" key="1">
    <source>
        <dbReference type="EMBL" id="EDP97126.1"/>
    </source>
</evidence>
<dbReference type="AlphaFoldDB" id="A9DN71"/>
<keyword evidence="2" id="KW-1185">Reference proteome</keyword>
<name>A9DN71_9FLAO</name>
<protein>
    <submittedName>
        <fullName evidence="1">Uncharacterized protein</fullName>
    </submittedName>
</protein>
<evidence type="ECO:0000313" key="2">
    <source>
        <dbReference type="Proteomes" id="UP000002945"/>
    </source>
</evidence>
<reference evidence="1 2" key="1">
    <citation type="journal article" date="2011" name="J. Bacteriol.">
        <title>Genome sequence of the algicidal bacterium Kordia algicida OT-1.</title>
        <authorList>
            <person name="Lee H.S."/>
            <person name="Kang S.G."/>
            <person name="Kwon K.K."/>
            <person name="Lee J.H."/>
            <person name="Kim S.J."/>
        </authorList>
    </citation>
    <scope>NUCLEOTIDE SEQUENCE [LARGE SCALE GENOMIC DNA]</scope>
    <source>
        <strain evidence="1 2">OT-1</strain>
    </source>
</reference>
<sequence length="29" mass="3100">MAATGDLKMDEMAPAAAQPINNIRVLLLM</sequence>
<organism evidence="1 2">
    <name type="scientific">Kordia algicida OT-1</name>
    <dbReference type="NCBI Taxonomy" id="391587"/>
    <lineage>
        <taxon>Bacteria</taxon>
        <taxon>Pseudomonadati</taxon>
        <taxon>Bacteroidota</taxon>
        <taxon>Flavobacteriia</taxon>
        <taxon>Flavobacteriales</taxon>
        <taxon>Flavobacteriaceae</taxon>
        <taxon>Kordia</taxon>
    </lineage>
</organism>
<proteinExistence type="predicted"/>
<comment type="caution">
    <text evidence="1">The sequence shown here is derived from an EMBL/GenBank/DDBJ whole genome shotgun (WGS) entry which is preliminary data.</text>
</comment>
<dbReference type="EMBL" id="ABIB01000002">
    <property type="protein sequence ID" value="EDP97126.1"/>
    <property type="molecule type" value="Genomic_DNA"/>
</dbReference>
<accession>A9DN71</accession>
<gene>
    <name evidence="1" type="ORF">KAOT1_18227</name>
</gene>